<keyword evidence="2" id="KW-1185">Reference proteome</keyword>
<organism evidence="1 2">
    <name type="scientific">Periconia digitata</name>
    <dbReference type="NCBI Taxonomy" id="1303443"/>
    <lineage>
        <taxon>Eukaryota</taxon>
        <taxon>Fungi</taxon>
        <taxon>Dikarya</taxon>
        <taxon>Ascomycota</taxon>
        <taxon>Pezizomycotina</taxon>
        <taxon>Dothideomycetes</taxon>
        <taxon>Pleosporomycetidae</taxon>
        <taxon>Pleosporales</taxon>
        <taxon>Massarineae</taxon>
        <taxon>Periconiaceae</taxon>
        <taxon>Periconia</taxon>
    </lineage>
</organism>
<dbReference type="Proteomes" id="UP001152607">
    <property type="component" value="Unassembled WGS sequence"/>
</dbReference>
<protein>
    <submittedName>
        <fullName evidence="1">Uncharacterized protein</fullName>
    </submittedName>
</protein>
<accession>A0A9W4URH6</accession>
<gene>
    <name evidence="1" type="ORF">PDIGIT_LOCUS13935</name>
</gene>
<comment type="caution">
    <text evidence="1">The sequence shown here is derived from an EMBL/GenBank/DDBJ whole genome shotgun (WGS) entry which is preliminary data.</text>
</comment>
<evidence type="ECO:0000313" key="1">
    <source>
        <dbReference type="EMBL" id="CAI6340750.1"/>
    </source>
</evidence>
<reference evidence="1" key="1">
    <citation type="submission" date="2023-01" db="EMBL/GenBank/DDBJ databases">
        <authorList>
            <person name="Van Ghelder C."/>
            <person name="Rancurel C."/>
        </authorList>
    </citation>
    <scope>NUCLEOTIDE SEQUENCE</scope>
    <source>
        <strain evidence="1">CNCM I-4278</strain>
    </source>
</reference>
<evidence type="ECO:0000313" key="2">
    <source>
        <dbReference type="Proteomes" id="UP001152607"/>
    </source>
</evidence>
<dbReference type="EMBL" id="CAOQHR010000011">
    <property type="protein sequence ID" value="CAI6340750.1"/>
    <property type="molecule type" value="Genomic_DNA"/>
</dbReference>
<name>A0A9W4URH6_9PLEO</name>
<sequence>MRPPACLQSMSLRTALRLATRDLGPPANIPIIMTCTFHRTCTYSLSSHSSTQTQFLLPSPHFIPRLSCSSLIFSCTHAAVACAICHPYMSYLGRFDTCGRVPESTKTMIYPYRGSTYYMHICPNSNSPFGSGSTRLENPFSPPPFFFSSSFSSFFFLSIWRGRNDAFKETVYPECAE</sequence>
<proteinExistence type="predicted"/>
<dbReference type="AlphaFoldDB" id="A0A9W4URH6"/>